<feature type="region of interest" description="Disordered" evidence="1">
    <location>
        <begin position="1"/>
        <end position="51"/>
    </location>
</feature>
<gene>
    <name evidence="2" type="ORF">VHEMI10344</name>
</gene>
<accession>A0A0A1TRQ0</accession>
<protein>
    <submittedName>
        <fullName evidence="2">Uncharacterized protein</fullName>
    </submittedName>
</protein>
<dbReference type="HOGENOM" id="CLU_169797_0_0_1"/>
<dbReference type="OrthoDB" id="3050608at2759"/>
<name>A0A0A1TRQ0_9HYPO</name>
<proteinExistence type="predicted"/>
<dbReference type="Proteomes" id="UP000039046">
    <property type="component" value="Unassembled WGS sequence"/>
</dbReference>
<evidence type="ECO:0000313" key="3">
    <source>
        <dbReference type="Proteomes" id="UP000039046"/>
    </source>
</evidence>
<evidence type="ECO:0000313" key="2">
    <source>
        <dbReference type="EMBL" id="CEJ94835.1"/>
    </source>
</evidence>
<dbReference type="AlphaFoldDB" id="A0A0A1TRQ0"/>
<evidence type="ECO:0000256" key="1">
    <source>
        <dbReference type="SAM" id="MobiDB-lite"/>
    </source>
</evidence>
<reference evidence="2 3" key="1">
    <citation type="journal article" date="2015" name="Genome Announc.">
        <title>Draft Genome Sequence and Gene Annotation of the Entomopathogenic Fungus Verticillium hemipterigenum.</title>
        <authorList>
            <person name="Horn F."/>
            <person name="Habel A."/>
            <person name="Scharf D.H."/>
            <person name="Dworschak J."/>
            <person name="Brakhage A.A."/>
            <person name="Guthke R."/>
            <person name="Hertweck C."/>
            <person name="Linde J."/>
        </authorList>
    </citation>
    <scope>NUCLEOTIDE SEQUENCE [LARGE SCALE GENOMIC DNA]</scope>
</reference>
<sequence length="99" mass="10537">MDFVKKAVSAVQENTNKNTNTNPPPQTEGGEGGAPPAEGQAPPAQGGAGQQDYVDKAFDFVAKKSGHTIDRDTEEKITDQGRAMFEKATGKKVPEKFSN</sequence>
<dbReference type="EMBL" id="CDHN01000007">
    <property type="protein sequence ID" value="CEJ94835.1"/>
    <property type="molecule type" value="Genomic_DNA"/>
</dbReference>
<feature type="compositionally biased region" description="Low complexity" evidence="1">
    <location>
        <begin position="34"/>
        <end position="45"/>
    </location>
</feature>
<keyword evidence="3" id="KW-1185">Reference proteome</keyword>
<organism evidence="2 3">
    <name type="scientific">[Torrubiella] hemipterigena</name>
    <dbReference type="NCBI Taxonomy" id="1531966"/>
    <lineage>
        <taxon>Eukaryota</taxon>
        <taxon>Fungi</taxon>
        <taxon>Dikarya</taxon>
        <taxon>Ascomycota</taxon>
        <taxon>Pezizomycotina</taxon>
        <taxon>Sordariomycetes</taxon>
        <taxon>Hypocreomycetidae</taxon>
        <taxon>Hypocreales</taxon>
        <taxon>Clavicipitaceae</taxon>
        <taxon>Clavicipitaceae incertae sedis</taxon>
        <taxon>'Torrubiella' clade</taxon>
    </lineage>
</organism>